<feature type="region of interest" description="Disordered" evidence="1">
    <location>
        <begin position="392"/>
        <end position="448"/>
    </location>
</feature>
<dbReference type="RefSeq" id="WP_019950132.1">
    <property type="nucleotide sequence ID" value="NZ_JBHLVX010000043.1"/>
</dbReference>
<dbReference type="InterPro" id="IPR011704">
    <property type="entry name" value="ATPase_dyneun-rel_AAA"/>
</dbReference>
<evidence type="ECO:0000259" key="2">
    <source>
        <dbReference type="SMART" id="SM00382"/>
    </source>
</evidence>
<dbReference type="InterPro" id="IPR003593">
    <property type="entry name" value="AAA+_ATPase"/>
</dbReference>
<dbReference type="InterPro" id="IPR041628">
    <property type="entry name" value="ChlI/MoxR_AAA_lid"/>
</dbReference>
<gene>
    <name evidence="3" type="ORF">ACFFHW_11125</name>
</gene>
<feature type="region of interest" description="Disordered" evidence="1">
    <location>
        <begin position="289"/>
        <end position="380"/>
    </location>
</feature>
<dbReference type="CDD" id="cd00009">
    <property type="entry name" value="AAA"/>
    <property type="match status" value="1"/>
</dbReference>
<dbReference type="SUPFAM" id="SSF53300">
    <property type="entry name" value="vWA-like"/>
    <property type="match status" value="1"/>
</dbReference>
<organism evidence="3 4">
    <name type="scientific">Kushneria aurantia</name>
    <dbReference type="NCBI Taxonomy" id="504092"/>
    <lineage>
        <taxon>Bacteria</taxon>
        <taxon>Pseudomonadati</taxon>
        <taxon>Pseudomonadota</taxon>
        <taxon>Gammaproteobacteria</taxon>
        <taxon>Oceanospirillales</taxon>
        <taxon>Halomonadaceae</taxon>
        <taxon>Kushneria</taxon>
    </lineage>
</organism>
<keyword evidence="4" id="KW-1185">Reference proteome</keyword>
<dbReference type="Gene3D" id="3.40.50.410">
    <property type="entry name" value="von Willebrand factor, type A domain"/>
    <property type="match status" value="1"/>
</dbReference>
<accession>A0ABV6G4D5</accession>
<comment type="caution">
    <text evidence="3">The sequence shown here is derived from an EMBL/GenBank/DDBJ whole genome shotgun (WGS) entry which is preliminary data.</text>
</comment>
<feature type="compositionally biased region" description="Low complexity" evidence="1">
    <location>
        <begin position="392"/>
        <end position="405"/>
    </location>
</feature>
<protein>
    <submittedName>
        <fullName evidence="3">AAA family ATPase</fullName>
    </submittedName>
</protein>
<feature type="compositionally biased region" description="Polar residues" evidence="1">
    <location>
        <begin position="319"/>
        <end position="333"/>
    </location>
</feature>
<dbReference type="InterPro" id="IPR027417">
    <property type="entry name" value="P-loop_NTPase"/>
</dbReference>
<dbReference type="PANTHER" id="PTHR35023">
    <property type="entry name" value="CHELATASE-RELATED"/>
    <property type="match status" value="1"/>
</dbReference>
<dbReference type="Gene3D" id="3.40.50.300">
    <property type="entry name" value="P-loop containing nucleotide triphosphate hydrolases"/>
    <property type="match status" value="1"/>
</dbReference>
<feature type="domain" description="AAA+ ATPase" evidence="2">
    <location>
        <begin position="30"/>
        <end position="172"/>
    </location>
</feature>
<proteinExistence type="predicted"/>
<dbReference type="Gene3D" id="1.10.8.80">
    <property type="entry name" value="Magnesium chelatase subunit I, C-Terminal domain"/>
    <property type="match status" value="1"/>
</dbReference>
<dbReference type="InterPro" id="IPR036465">
    <property type="entry name" value="vWFA_dom_sf"/>
</dbReference>
<dbReference type="Proteomes" id="UP001589814">
    <property type="component" value="Unassembled WGS sequence"/>
</dbReference>
<dbReference type="Pfam" id="PF17863">
    <property type="entry name" value="AAA_lid_2"/>
    <property type="match status" value="1"/>
</dbReference>
<dbReference type="EMBL" id="JBHLVX010000043">
    <property type="protein sequence ID" value="MFC0268523.1"/>
    <property type="molecule type" value="Genomic_DNA"/>
</dbReference>
<evidence type="ECO:0000313" key="3">
    <source>
        <dbReference type="EMBL" id="MFC0268523.1"/>
    </source>
</evidence>
<evidence type="ECO:0000256" key="1">
    <source>
        <dbReference type="SAM" id="MobiDB-lite"/>
    </source>
</evidence>
<dbReference type="PANTHER" id="PTHR35023:SF1">
    <property type="entry name" value="MG-PROTOPORPHYRIN IX CHELATASE"/>
    <property type="match status" value="1"/>
</dbReference>
<name>A0ABV6G4D5_9GAMM</name>
<reference evidence="3 4" key="1">
    <citation type="submission" date="2024-09" db="EMBL/GenBank/DDBJ databases">
        <authorList>
            <person name="Sun Q."/>
            <person name="Mori K."/>
        </authorList>
    </citation>
    <scope>NUCLEOTIDE SEQUENCE [LARGE SCALE GENOMIC DNA]</scope>
    <source>
        <strain evidence="3 4">CCM 7415</strain>
    </source>
</reference>
<dbReference type="Pfam" id="PF07728">
    <property type="entry name" value="AAA_5"/>
    <property type="match status" value="1"/>
</dbReference>
<sequence>MNDAPEFPFSAVVGQAPLKLALVLCALDPRLGGVLASGPRGAAKSTLARGLAALLPDAANTHFVTLPLGADEARLTGTLDLQRALGEREVAFQPGLLAQAHGGVLYIDEVNLLPDALVDLLLDVAASGVNRVERDGVSHHHAADFLLVGTMNPDEGELRAQLTDRFGLAVLDHPAPDVDERMTIVARRLAFDRDPWAFSAQWQPAQQALSQRLEAARARLAQVQLSDRAAREIAGRCVEAQVEGVRADLAWRRGALAHAAWQGRETVTDEDIEPLEALVMAHRAPHWLAGRDTRTADEPTGGNAASKPEDDTGQRGENGAQQREGQDSTSGYSGRQRPATPSRRPDLNGGDSAGSTADDPTAGQPGPDEQDEHDTAAGDWGALETPRAPALTPAAAPRLRLDAAPVSAPGHRRTPRGHRSTDSHHIDWPTSLAAGLPRRPDQLRHRREPRRPELLEFILLDTSGSALESGAQGARRLERALGAVEQISRRAYLARHQLMINGFGGATVRELVAPQRAPRRLDGLAERLGAGGGTPLRRALLDARRRITRLRRHHPERAIRLWIVTDACSRDDFAIAPLAAEVHVIDCELLQRQGRRGRAAELAAALGGRLHHFEAAPAPDAATSTREGHAP</sequence>
<dbReference type="InterPro" id="IPR052989">
    <property type="entry name" value="Mg-chelatase_DI-like"/>
</dbReference>
<evidence type="ECO:0000313" key="4">
    <source>
        <dbReference type="Proteomes" id="UP001589814"/>
    </source>
</evidence>
<dbReference type="SUPFAM" id="SSF52540">
    <property type="entry name" value="P-loop containing nucleoside triphosphate hydrolases"/>
    <property type="match status" value="1"/>
</dbReference>
<dbReference type="SMART" id="SM00382">
    <property type="entry name" value="AAA"/>
    <property type="match status" value="1"/>
</dbReference>